<organism evidence="2 3">
    <name type="scientific">Stylosanthes scabra</name>
    <dbReference type="NCBI Taxonomy" id="79078"/>
    <lineage>
        <taxon>Eukaryota</taxon>
        <taxon>Viridiplantae</taxon>
        <taxon>Streptophyta</taxon>
        <taxon>Embryophyta</taxon>
        <taxon>Tracheophyta</taxon>
        <taxon>Spermatophyta</taxon>
        <taxon>Magnoliopsida</taxon>
        <taxon>eudicotyledons</taxon>
        <taxon>Gunneridae</taxon>
        <taxon>Pentapetalae</taxon>
        <taxon>rosids</taxon>
        <taxon>fabids</taxon>
        <taxon>Fabales</taxon>
        <taxon>Fabaceae</taxon>
        <taxon>Papilionoideae</taxon>
        <taxon>50 kb inversion clade</taxon>
        <taxon>dalbergioids sensu lato</taxon>
        <taxon>Dalbergieae</taxon>
        <taxon>Pterocarpus clade</taxon>
        <taxon>Stylosanthes</taxon>
    </lineage>
</organism>
<protein>
    <submittedName>
        <fullName evidence="2">Uncharacterized protein</fullName>
    </submittedName>
</protein>
<keyword evidence="1" id="KW-0732">Signal</keyword>
<sequence>MAKSMAHLFSCVLLASAIVFAVTMGVSEGEECKKTVATYLCEKIDLCQSICQGFHPGPRIDGYCVYPHCYCFYNC</sequence>
<feature type="signal peptide" evidence="1">
    <location>
        <begin position="1"/>
        <end position="21"/>
    </location>
</feature>
<keyword evidence="3" id="KW-1185">Reference proteome</keyword>
<comment type="caution">
    <text evidence="2">The sequence shown here is derived from an EMBL/GenBank/DDBJ whole genome shotgun (WGS) entry which is preliminary data.</text>
</comment>
<accession>A0ABU6VRI4</accession>
<name>A0ABU6VRI4_9FABA</name>
<gene>
    <name evidence="2" type="ORF">PIB30_069434</name>
</gene>
<evidence type="ECO:0000313" key="3">
    <source>
        <dbReference type="Proteomes" id="UP001341840"/>
    </source>
</evidence>
<reference evidence="2 3" key="1">
    <citation type="journal article" date="2023" name="Plants (Basel)">
        <title>Bridging the Gap: Combining Genomics and Transcriptomics Approaches to Understand Stylosanthes scabra, an Orphan Legume from the Brazilian Caatinga.</title>
        <authorList>
            <person name="Ferreira-Neto J.R.C."/>
            <person name="da Silva M.D."/>
            <person name="Binneck E."/>
            <person name="de Melo N.F."/>
            <person name="da Silva R.H."/>
            <person name="de Melo A.L.T.M."/>
            <person name="Pandolfi V."/>
            <person name="Bustamante F.O."/>
            <person name="Brasileiro-Vidal A.C."/>
            <person name="Benko-Iseppon A.M."/>
        </authorList>
    </citation>
    <scope>NUCLEOTIDE SEQUENCE [LARGE SCALE GENOMIC DNA]</scope>
    <source>
        <tissue evidence="2">Leaves</tissue>
    </source>
</reference>
<feature type="chain" id="PRO_5045687176" evidence="1">
    <location>
        <begin position="22"/>
        <end position="75"/>
    </location>
</feature>
<evidence type="ECO:0000256" key="1">
    <source>
        <dbReference type="SAM" id="SignalP"/>
    </source>
</evidence>
<dbReference type="EMBL" id="JASCZI010151797">
    <property type="protein sequence ID" value="MED6174483.1"/>
    <property type="molecule type" value="Genomic_DNA"/>
</dbReference>
<proteinExistence type="predicted"/>
<evidence type="ECO:0000313" key="2">
    <source>
        <dbReference type="EMBL" id="MED6174483.1"/>
    </source>
</evidence>
<dbReference type="Proteomes" id="UP001341840">
    <property type="component" value="Unassembled WGS sequence"/>
</dbReference>